<keyword evidence="1" id="KW-0489">Methyltransferase</keyword>
<sequence>MRDTCPLCHSCDLSDYYQDKDAIYLQCAKCDLIFVPTQYHLSEADEKLRYDTHENNPKDIGYRAFLSKALLPVVAHIEKNQGRLLQNVDLEIRGLDFGCGPGPTLSLMFEEVGYKVDLFDVFYADNPKVFERQYDFITATEVVEHLSNPRFEMNRLFGMLKDDGILVVMTQRVTKAVDFTLWYYKNDPTHICFFSEKTMHYLAQQWCVEVKFLGDNVALFFKS</sequence>
<dbReference type="InterPro" id="IPR029063">
    <property type="entry name" value="SAM-dependent_MTases_sf"/>
</dbReference>
<dbReference type="GO" id="GO:0032259">
    <property type="term" value="P:methylation"/>
    <property type="evidence" value="ECO:0007669"/>
    <property type="project" value="UniProtKB-KW"/>
</dbReference>
<dbReference type="AlphaFoldDB" id="A0A1W1E004"/>
<organism evidence="1">
    <name type="scientific">hydrothermal vent metagenome</name>
    <dbReference type="NCBI Taxonomy" id="652676"/>
    <lineage>
        <taxon>unclassified sequences</taxon>
        <taxon>metagenomes</taxon>
        <taxon>ecological metagenomes</taxon>
    </lineage>
</organism>
<dbReference type="SUPFAM" id="SSF53335">
    <property type="entry name" value="S-adenosyl-L-methionine-dependent methyltransferases"/>
    <property type="match status" value="1"/>
</dbReference>
<accession>A0A1W1E004</accession>
<name>A0A1W1E004_9ZZZZ</name>
<dbReference type="Gene3D" id="3.40.50.150">
    <property type="entry name" value="Vaccinia Virus protein VP39"/>
    <property type="match status" value="1"/>
</dbReference>
<reference evidence="1" key="1">
    <citation type="submission" date="2016-10" db="EMBL/GenBank/DDBJ databases">
        <authorList>
            <person name="de Groot N.N."/>
        </authorList>
    </citation>
    <scope>NUCLEOTIDE SEQUENCE</scope>
</reference>
<protein>
    <submittedName>
        <fullName evidence="1">Putative methyltransferase associated with DUF414</fullName>
    </submittedName>
</protein>
<keyword evidence="1" id="KW-0808">Transferase</keyword>
<dbReference type="EMBL" id="FPHY01000179">
    <property type="protein sequence ID" value="SFV87275.1"/>
    <property type="molecule type" value="Genomic_DNA"/>
</dbReference>
<dbReference type="GO" id="GO:0008168">
    <property type="term" value="F:methyltransferase activity"/>
    <property type="evidence" value="ECO:0007669"/>
    <property type="project" value="UniProtKB-KW"/>
</dbReference>
<proteinExistence type="predicted"/>
<gene>
    <name evidence="1" type="ORF">MNB_SUP05-SYMBIONT-4-858</name>
</gene>
<evidence type="ECO:0000313" key="1">
    <source>
        <dbReference type="EMBL" id="SFV87275.1"/>
    </source>
</evidence>
<dbReference type="Pfam" id="PF13489">
    <property type="entry name" value="Methyltransf_23"/>
    <property type="match status" value="1"/>
</dbReference>